<feature type="transmembrane region" description="Helical" evidence="1">
    <location>
        <begin position="46"/>
        <end position="71"/>
    </location>
</feature>
<gene>
    <name evidence="2" type="ORF">L596_027002</name>
</gene>
<organism evidence="2 3">
    <name type="scientific">Steinernema carpocapsae</name>
    <name type="common">Entomopathogenic nematode</name>
    <dbReference type="NCBI Taxonomy" id="34508"/>
    <lineage>
        <taxon>Eukaryota</taxon>
        <taxon>Metazoa</taxon>
        <taxon>Ecdysozoa</taxon>
        <taxon>Nematoda</taxon>
        <taxon>Chromadorea</taxon>
        <taxon>Rhabditida</taxon>
        <taxon>Tylenchina</taxon>
        <taxon>Panagrolaimomorpha</taxon>
        <taxon>Strongyloidoidea</taxon>
        <taxon>Steinernematidae</taxon>
        <taxon>Steinernema</taxon>
    </lineage>
</organism>
<evidence type="ECO:0000313" key="2">
    <source>
        <dbReference type="EMBL" id="TKR63130.1"/>
    </source>
</evidence>
<reference evidence="2 3" key="2">
    <citation type="journal article" date="2019" name="G3 (Bethesda)">
        <title>Hybrid Assembly of the Genome of the Entomopathogenic Nematode Steinernema carpocapsae Identifies the X-Chromosome.</title>
        <authorList>
            <person name="Serra L."/>
            <person name="Macchietto M."/>
            <person name="Macias-Munoz A."/>
            <person name="McGill C.J."/>
            <person name="Rodriguez I.M."/>
            <person name="Rodriguez B."/>
            <person name="Murad R."/>
            <person name="Mortazavi A."/>
        </authorList>
    </citation>
    <scope>NUCLEOTIDE SEQUENCE [LARGE SCALE GENOMIC DNA]</scope>
    <source>
        <strain evidence="2 3">ALL</strain>
    </source>
</reference>
<protein>
    <recommendedName>
        <fullName evidence="4">G-protein coupled receptors family 1 profile domain-containing protein</fullName>
    </recommendedName>
</protein>
<dbReference type="Proteomes" id="UP000298663">
    <property type="component" value="Unassembled WGS sequence"/>
</dbReference>
<reference evidence="2 3" key="1">
    <citation type="journal article" date="2015" name="Genome Biol.">
        <title>Comparative genomics of Steinernema reveals deeply conserved gene regulatory networks.</title>
        <authorList>
            <person name="Dillman A.R."/>
            <person name="Macchietto M."/>
            <person name="Porter C.F."/>
            <person name="Rogers A."/>
            <person name="Williams B."/>
            <person name="Antoshechkin I."/>
            <person name="Lee M.M."/>
            <person name="Goodwin Z."/>
            <person name="Lu X."/>
            <person name="Lewis E.E."/>
            <person name="Goodrich-Blair H."/>
            <person name="Stock S.P."/>
            <person name="Adams B.J."/>
            <person name="Sternberg P.W."/>
            <person name="Mortazavi A."/>
        </authorList>
    </citation>
    <scope>NUCLEOTIDE SEQUENCE [LARGE SCALE GENOMIC DNA]</scope>
    <source>
        <strain evidence="2 3">ALL</strain>
    </source>
</reference>
<keyword evidence="3" id="KW-1185">Reference proteome</keyword>
<keyword evidence="1" id="KW-1133">Transmembrane helix</keyword>
<feature type="transmembrane region" description="Helical" evidence="1">
    <location>
        <begin position="83"/>
        <end position="103"/>
    </location>
</feature>
<evidence type="ECO:0000256" key="1">
    <source>
        <dbReference type="SAM" id="Phobius"/>
    </source>
</evidence>
<evidence type="ECO:0008006" key="4">
    <source>
        <dbReference type="Google" id="ProtNLM"/>
    </source>
</evidence>
<accession>A0A4U5M328</accession>
<feature type="transmembrane region" description="Helical" evidence="1">
    <location>
        <begin position="115"/>
        <end position="134"/>
    </location>
</feature>
<comment type="caution">
    <text evidence="2">The sequence shown here is derived from an EMBL/GenBank/DDBJ whole genome shotgun (WGS) entry which is preliminary data.</text>
</comment>
<dbReference type="OrthoDB" id="5857248at2759"/>
<proteinExistence type="predicted"/>
<evidence type="ECO:0000313" key="3">
    <source>
        <dbReference type="Proteomes" id="UP000298663"/>
    </source>
</evidence>
<keyword evidence="1" id="KW-0472">Membrane</keyword>
<sequence length="138" mass="15977">MLLSLNWVTFVVRFLIHLVNNCCFFDSEKFIWQFRSSDFLDTYHHIAYYINIGVLAAALLCYVLIVVFMCFQRNKVFHLEIRLLLQSVIIFLYTAAQITLYDIAGKVFPESPHTLISLGIVHILNGGVNPLLYVTMNK</sequence>
<dbReference type="EMBL" id="AZBU02000010">
    <property type="protein sequence ID" value="TKR63130.1"/>
    <property type="molecule type" value="Genomic_DNA"/>
</dbReference>
<dbReference type="AlphaFoldDB" id="A0A4U5M328"/>
<keyword evidence="1" id="KW-0812">Transmembrane</keyword>
<name>A0A4U5M328_STECR</name>